<keyword evidence="3" id="KW-1185">Reference proteome</keyword>
<evidence type="ECO:0000313" key="2">
    <source>
        <dbReference type="EMBL" id="OAA79923.1"/>
    </source>
</evidence>
<feature type="region of interest" description="Disordered" evidence="1">
    <location>
        <begin position="55"/>
        <end position="114"/>
    </location>
</feature>
<dbReference type="EMBL" id="AZHF01000002">
    <property type="protein sequence ID" value="OAA79923.1"/>
    <property type="molecule type" value="Genomic_DNA"/>
</dbReference>
<feature type="compositionally biased region" description="Polar residues" evidence="1">
    <location>
        <begin position="75"/>
        <end position="99"/>
    </location>
</feature>
<dbReference type="OrthoDB" id="5337545at2759"/>
<feature type="region of interest" description="Disordered" evidence="1">
    <location>
        <begin position="1"/>
        <end position="40"/>
    </location>
</feature>
<protein>
    <submittedName>
        <fullName evidence="2">Uncharacterized protein</fullName>
    </submittedName>
</protein>
<reference evidence="2 3" key="1">
    <citation type="journal article" date="2016" name="Genome Biol. Evol.">
        <title>Divergent and convergent evolution of fungal pathogenicity.</title>
        <authorList>
            <person name="Shang Y."/>
            <person name="Xiao G."/>
            <person name="Zheng P."/>
            <person name="Cen K."/>
            <person name="Zhan S."/>
            <person name="Wang C."/>
        </authorList>
    </citation>
    <scope>NUCLEOTIDE SEQUENCE [LARGE SCALE GENOMIC DNA]</scope>
    <source>
        <strain evidence="2 3">RCEF 1005</strain>
    </source>
</reference>
<dbReference type="AlphaFoldDB" id="A0A168J1P4"/>
<sequence>MTDQSDEADPTLPAPRDISTAGADGKKGGKGKEKAVTFGDRLQASSRMVLNATAAAQPSLNGSGSGKASAGPASTYRNESLISESTISEASRSRSTPGLGNSLRENPDVPGQASAGYEQFLNKAPQIRDTFQHVDHSGRCLQSQSFRKQTASDGSDVIQLLSMPDEEPNYSESNELLSEQEAARLRKAFFANGTSHPTWDRLLSFSPEFILDPGSSHTARSHMGTEDTIVARDIWLQQWQDVLNSYTDEVWGDLGSLVEEAKREIETSRSYTDTRSPESKALDRLRQLLAHVRGQA</sequence>
<accession>A0A168J1P4</accession>
<proteinExistence type="predicted"/>
<comment type="caution">
    <text evidence="2">The sequence shown here is derived from an EMBL/GenBank/DDBJ whole genome shotgun (WGS) entry which is preliminary data.</text>
</comment>
<feature type="compositionally biased region" description="Basic and acidic residues" evidence="1">
    <location>
        <begin position="24"/>
        <end position="35"/>
    </location>
</feature>
<dbReference type="Proteomes" id="UP000076881">
    <property type="component" value="Unassembled WGS sequence"/>
</dbReference>
<evidence type="ECO:0000256" key="1">
    <source>
        <dbReference type="SAM" id="MobiDB-lite"/>
    </source>
</evidence>
<organism evidence="2 3">
    <name type="scientific">Akanthomyces lecanii RCEF 1005</name>
    <dbReference type="NCBI Taxonomy" id="1081108"/>
    <lineage>
        <taxon>Eukaryota</taxon>
        <taxon>Fungi</taxon>
        <taxon>Dikarya</taxon>
        <taxon>Ascomycota</taxon>
        <taxon>Pezizomycotina</taxon>
        <taxon>Sordariomycetes</taxon>
        <taxon>Hypocreomycetidae</taxon>
        <taxon>Hypocreales</taxon>
        <taxon>Cordycipitaceae</taxon>
        <taxon>Akanthomyces</taxon>
        <taxon>Cordyceps confragosa</taxon>
    </lineage>
</organism>
<gene>
    <name evidence="2" type="ORF">LEL_03409</name>
</gene>
<dbReference type="STRING" id="1081108.A0A168J1P4"/>
<name>A0A168J1P4_CORDF</name>
<evidence type="ECO:0000313" key="3">
    <source>
        <dbReference type="Proteomes" id="UP000076881"/>
    </source>
</evidence>